<name>A0A559IWU1_9BACL</name>
<comment type="similarity">
    <text evidence="2">Belongs to the EamA transporter family.</text>
</comment>
<sequence>MSASRLWKGALYCFIAAVAWGAMFPIAESALHHLDPFWFSTIRYVSVSALLIFLLLWKEGRQAFRAEGRFFLLWMSGTFAFTVYNFGIFWGQKELGKSGVLLASIMESFMPMLAVLIVWAVTRKRPRMITLGCVIAAFIGVLFVVTKGDLGMFSSGEFKPIPLLAIFIAVVGWVIYTISCGQFKGWSALRISTLTCVYGSATSLIVVLILSAFDQIQAPAVSELTVVWPEMSFMIFIAGLLALLCWLKGIELLTPVNGMLFINFVPATTFIISIIQGYQVSAAEILGTVIITCALIVDNVASRRAQSNLQATIHEKKSKTPSRSSVAQHT</sequence>
<feature type="transmembrane region" description="Helical" evidence="7">
    <location>
        <begin position="259"/>
        <end position="279"/>
    </location>
</feature>
<evidence type="ECO:0000256" key="5">
    <source>
        <dbReference type="ARBA" id="ARBA00022989"/>
    </source>
</evidence>
<evidence type="ECO:0000256" key="6">
    <source>
        <dbReference type="ARBA" id="ARBA00023136"/>
    </source>
</evidence>
<protein>
    <submittedName>
        <fullName evidence="9">DMT family transporter</fullName>
    </submittedName>
</protein>
<proteinExistence type="inferred from homology"/>
<feature type="domain" description="EamA" evidence="8">
    <location>
        <begin position="163"/>
        <end position="296"/>
    </location>
</feature>
<feature type="transmembrane region" description="Helical" evidence="7">
    <location>
        <begin position="12"/>
        <end position="31"/>
    </location>
</feature>
<dbReference type="EMBL" id="VNJK01000001">
    <property type="protein sequence ID" value="TVX92100.1"/>
    <property type="molecule type" value="Genomic_DNA"/>
</dbReference>
<dbReference type="OrthoDB" id="4167046at2"/>
<keyword evidence="6 7" id="KW-0472">Membrane</keyword>
<keyword evidence="5 7" id="KW-1133">Transmembrane helix</keyword>
<keyword evidence="10" id="KW-1185">Reference proteome</keyword>
<dbReference type="SUPFAM" id="SSF103481">
    <property type="entry name" value="Multidrug resistance efflux transporter EmrE"/>
    <property type="match status" value="2"/>
</dbReference>
<feature type="transmembrane region" description="Helical" evidence="7">
    <location>
        <begin position="128"/>
        <end position="146"/>
    </location>
</feature>
<evidence type="ECO:0000256" key="2">
    <source>
        <dbReference type="ARBA" id="ARBA00007362"/>
    </source>
</evidence>
<evidence type="ECO:0000259" key="8">
    <source>
        <dbReference type="Pfam" id="PF00892"/>
    </source>
</evidence>
<comment type="subcellular location">
    <subcellularLocation>
        <location evidence="1">Cell membrane</location>
        <topology evidence="1">Multi-pass membrane protein</topology>
    </subcellularLocation>
</comment>
<feature type="transmembrane region" description="Helical" evidence="7">
    <location>
        <begin position="161"/>
        <end position="179"/>
    </location>
</feature>
<feature type="transmembrane region" description="Helical" evidence="7">
    <location>
        <begin position="225"/>
        <end position="247"/>
    </location>
</feature>
<feature type="transmembrane region" description="Helical" evidence="7">
    <location>
        <begin position="100"/>
        <end position="121"/>
    </location>
</feature>
<reference evidence="9 10" key="1">
    <citation type="submission" date="2019-07" db="EMBL/GenBank/DDBJ databases">
        <authorList>
            <person name="Kim J."/>
        </authorList>
    </citation>
    <scope>NUCLEOTIDE SEQUENCE [LARGE SCALE GENOMIC DNA]</scope>
    <source>
        <strain evidence="9 10">N4</strain>
    </source>
</reference>
<dbReference type="InterPro" id="IPR037185">
    <property type="entry name" value="EmrE-like"/>
</dbReference>
<feature type="transmembrane region" description="Helical" evidence="7">
    <location>
        <begin position="191"/>
        <end position="213"/>
    </location>
</feature>
<dbReference type="GO" id="GO:0005886">
    <property type="term" value="C:plasma membrane"/>
    <property type="evidence" value="ECO:0007669"/>
    <property type="project" value="UniProtKB-SubCell"/>
</dbReference>
<keyword evidence="3" id="KW-1003">Cell membrane</keyword>
<evidence type="ECO:0000256" key="4">
    <source>
        <dbReference type="ARBA" id="ARBA00022692"/>
    </source>
</evidence>
<dbReference type="AlphaFoldDB" id="A0A559IWU1"/>
<comment type="caution">
    <text evidence="9">The sequence shown here is derived from an EMBL/GenBank/DDBJ whole genome shotgun (WGS) entry which is preliminary data.</text>
</comment>
<evidence type="ECO:0000313" key="10">
    <source>
        <dbReference type="Proteomes" id="UP000318102"/>
    </source>
</evidence>
<evidence type="ECO:0000256" key="7">
    <source>
        <dbReference type="SAM" id="Phobius"/>
    </source>
</evidence>
<dbReference type="PANTHER" id="PTHR32322:SF18">
    <property type="entry name" value="S-ADENOSYLMETHIONINE_S-ADENOSYLHOMOCYSTEINE TRANSPORTER"/>
    <property type="match status" value="1"/>
</dbReference>
<evidence type="ECO:0000256" key="1">
    <source>
        <dbReference type="ARBA" id="ARBA00004651"/>
    </source>
</evidence>
<accession>A0A559IWU1</accession>
<evidence type="ECO:0000256" key="3">
    <source>
        <dbReference type="ARBA" id="ARBA00022475"/>
    </source>
</evidence>
<keyword evidence="4 7" id="KW-0812">Transmembrane</keyword>
<dbReference type="Pfam" id="PF00892">
    <property type="entry name" value="EamA"/>
    <property type="match status" value="2"/>
</dbReference>
<dbReference type="InterPro" id="IPR050638">
    <property type="entry name" value="AA-Vitamin_Transporters"/>
</dbReference>
<dbReference type="Proteomes" id="UP000318102">
    <property type="component" value="Unassembled WGS sequence"/>
</dbReference>
<feature type="domain" description="EamA" evidence="8">
    <location>
        <begin position="8"/>
        <end position="145"/>
    </location>
</feature>
<dbReference type="PANTHER" id="PTHR32322">
    <property type="entry name" value="INNER MEMBRANE TRANSPORTER"/>
    <property type="match status" value="1"/>
</dbReference>
<organism evidence="9 10">
    <name type="scientific">Paenibacillus agilis</name>
    <dbReference type="NCBI Taxonomy" id="3020863"/>
    <lineage>
        <taxon>Bacteria</taxon>
        <taxon>Bacillati</taxon>
        <taxon>Bacillota</taxon>
        <taxon>Bacilli</taxon>
        <taxon>Bacillales</taxon>
        <taxon>Paenibacillaceae</taxon>
        <taxon>Paenibacillus</taxon>
    </lineage>
</organism>
<feature type="transmembrane region" description="Helical" evidence="7">
    <location>
        <begin position="285"/>
        <end position="301"/>
    </location>
</feature>
<dbReference type="RefSeq" id="WP_144987234.1">
    <property type="nucleotide sequence ID" value="NZ_VNJK01000001.1"/>
</dbReference>
<feature type="transmembrane region" description="Helical" evidence="7">
    <location>
        <begin position="37"/>
        <end position="57"/>
    </location>
</feature>
<feature type="transmembrane region" description="Helical" evidence="7">
    <location>
        <begin position="69"/>
        <end position="88"/>
    </location>
</feature>
<gene>
    <name evidence="9" type="ORF">FPZ44_02930</name>
</gene>
<evidence type="ECO:0000313" key="9">
    <source>
        <dbReference type="EMBL" id="TVX92100.1"/>
    </source>
</evidence>
<dbReference type="InterPro" id="IPR000620">
    <property type="entry name" value="EamA_dom"/>
</dbReference>